<protein>
    <submittedName>
        <fullName evidence="1">Uncharacterized protein</fullName>
    </submittedName>
</protein>
<dbReference type="Proteomes" id="UP000026915">
    <property type="component" value="Chromosome 2"/>
</dbReference>
<gene>
    <name evidence="1" type="ORF">TCM_006303</name>
</gene>
<sequence>MTRKSSSSSSRCLFLILFSGSIRRELDWDAKEFQVLDSFSACLSMRPWCYHIRLYLHLL</sequence>
<reference evidence="1 2" key="1">
    <citation type="journal article" date="2013" name="Genome Biol.">
        <title>The genome sequence of the most widely cultivated cacao type and its use to identify candidate genes regulating pod color.</title>
        <authorList>
            <person name="Motamayor J.C."/>
            <person name="Mockaitis K."/>
            <person name="Schmutz J."/>
            <person name="Haiminen N."/>
            <person name="Iii D.L."/>
            <person name="Cornejo O."/>
            <person name="Findley S.D."/>
            <person name="Zheng P."/>
            <person name="Utro F."/>
            <person name="Royaert S."/>
            <person name="Saski C."/>
            <person name="Jenkins J."/>
            <person name="Podicheti R."/>
            <person name="Zhao M."/>
            <person name="Scheffler B.E."/>
            <person name="Stack J.C."/>
            <person name="Feltus F.A."/>
            <person name="Mustiga G.M."/>
            <person name="Amores F."/>
            <person name="Phillips W."/>
            <person name="Marelli J.P."/>
            <person name="May G.D."/>
            <person name="Shapiro H."/>
            <person name="Ma J."/>
            <person name="Bustamante C.D."/>
            <person name="Schnell R.J."/>
            <person name="Main D."/>
            <person name="Gilbert D."/>
            <person name="Parida L."/>
            <person name="Kuhn D.N."/>
        </authorList>
    </citation>
    <scope>NUCLEOTIDE SEQUENCE [LARGE SCALE GENOMIC DNA]</scope>
    <source>
        <strain evidence="2">cv. Matina 1-6</strain>
    </source>
</reference>
<accession>A0A061DXV6</accession>
<evidence type="ECO:0000313" key="1">
    <source>
        <dbReference type="EMBL" id="EOX97212.1"/>
    </source>
</evidence>
<dbReference type="Gramene" id="EOX97212">
    <property type="protein sequence ID" value="EOX97212"/>
    <property type="gene ID" value="TCM_006303"/>
</dbReference>
<organism evidence="1 2">
    <name type="scientific">Theobroma cacao</name>
    <name type="common">Cacao</name>
    <name type="synonym">Cocoa</name>
    <dbReference type="NCBI Taxonomy" id="3641"/>
    <lineage>
        <taxon>Eukaryota</taxon>
        <taxon>Viridiplantae</taxon>
        <taxon>Streptophyta</taxon>
        <taxon>Embryophyta</taxon>
        <taxon>Tracheophyta</taxon>
        <taxon>Spermatophyta</taxon>
        <taxon>Magnoliopsida</taxon>
        <taxon>eudicotyledons</taxon>
        <taxon>Gunneridae</taxon>
        <taxon>Pentapetalae</taxon>
        <taxon>rosids</taxon>
        <taxon>malvids</taxon>
        <taxon>Malvales</taxon>
        <taxon>Malvaceae</taxon>
        <taxon>Byttnerioideae</taxon>
        <taxon>Theobroma</taxon>
    </lineage>
</organism>
<dbReference type="AlphaFoldDB" id="A0A061DXV6"/>
<keyword evidence="2" id="KW-1185">Reference proteome</keyword>
<proteinExistence type="predicted"/>
<name>A0A061DXV6_THECC</name>
<dbReference type="EMBL" id="CM001880">
    <property type="protein sequence ID" value="EOX97212.1"/>
    <property type="molecule type" value="Genomic_DNA"/>
</dbReference>
<evidence type="ECO:0000313" key="2">
    <source>
        <dbReference type="Proteomes" id="UP000026915"/>
    </source>
</evidence>
<dbReference type="HOGENOM" id="CLU_2965583_0_0_1"/>
<dbReference type="InParanoid" id="A0A061DXV6"/>